<dbReference type="OrthoDB" id="2998174at2759"/>
<comment type="caution">
    <text evidence="4">The sequence shown here is derived from an EMBL/GenBank/DDBJ whole genome shotgun (WGS) entry which is preliminary data.</text>
</comment>
<evidence type="ECO:0000313" key="5">
    <source>
        <dbReference type="Proteomes" id="UP000230002"/>
    </source>
</evidence>
<dbReference type="SMR" id="A0A2G8RLG0"/>
<gene>
    <name evidence="4" type="ORF">GSI_15047</name>
</gene>
<dbReference type="AlphaFoldDB" id="A0A2G8RLG0"/>
<dbReference type="InterPro" id="IPR024652">
    <property type="entry name" value="Trichodiene_synth"/>
</dbReference>
<dbReference type="STRING" id="1077348.A0A2G8RLG0"/>
<evidence type="ECO:0000256" key="1">
    <source>
        <dbReference type="ARBA" id="ARBA00007946"/>
    </source>
</evidence>
<dbReference type="InterPro" id="IPR008949">
    <property type="entry name" value="Isoprenoid_synthase_dom_sf"/>
</dbReference>
<dbReference type="SUPFAM" id="SSF48576">
    <property type="entry name" value="Terpenoid synthases"/>
    <property type="match status" value="1"/>
</dbReference>
<dbReference type="Gene3D" id="1.10.600.10">
    <property type="entry name" value="Farnesyl Diphosphate Synthase"/>
    <property type="match status" value="1"/>
</dbReference>
<dbReference type="EMBL" id="AYKW01000069">
    <property type="protein sequence ID" value="PIL22359.1"/>
    <property type="molecule type" value="Genomic_DNA"/>
</dbReference>
<proteinExistence type="inferred from homology"/>
<organism evidence="4 5">
    <name type="scientific">Ganoderma sinense ZZ0214-1</name>
    <dbReference type="NCBI Taxonomy" id="1077348"/>
    <lineage>
        <taxon>Eukaryota</taxon>
        <taxon>Fungi</taxon>
        <taxon>Dikarya</taxon>
        <taxon>Basidiomycota</taxon>
        <taxon>Agaricomycotina</taxon>
        <taxon>Agaricomycetes</taxon>
        <taxon>Polyporales</taxon>
        <taxon>Polyporaceae</taxon>
        <taxon>Ganoderma</taxon>
    </lineage>
</organism>
<sequence>MLACINDSHPLFVPGSFRNAPPSVQTPAMGKPSRSLGSNVAPTHSSINTLDATKIFVRDFLNRLPYTSPNYPANPELRREVTDVIASWNVGVDSQYIEGLTETSCAIAESAYAHTSYEHQRVVAIYTACLTYADDLGHRNLEALGQFVRRFTRGEAQLHPALDCLTKLLGTLHEFCPRISADAIITSTIDSVTAMYIEVVSQGDVISLFATRYPYYLRLKTGVAPAYVHLNFTKSWGDAIGTYYLQIIPEMELVTIGFNDILSFYKEELAGETDNYIHMRANAEQKPAVAILRELVEENLDSWYRIKQLAAVQSGLVDICVGYLMGYVEFHFKARRYRLHEVMG</sequence>
<dbReference type="GO" id="GO:0016838">
    <property type="term" value="F:carbon-oxygen lyase activity, acting on phosphates"/>
    <property type="evidence" value="ECO:0007669"/>
    <property type="project" value="InterPro"/>
</dbReference>
<dbReference type="SFLD" id="SFLDG01021">
    <property type="entry name" value="Trichodiene_Synthase_Like"/>
    <property type="match status" value="1"/>
</dbReference>
<feature type="region of interest" description="Disordered" evidence="3">
    <location>
        <begin position="16"/>
        <end position="42"/>
    </location>
</feature>
<evidence type="ECO:0000256" key="3">
    <source>
        <dbReference type="SAM" id="MobiDB-lite"/>
    </source>
</evidence>
<comment type="similarity">
    <text evidence="1">Belongs to the trichodiene synthase family.</text>
</comment>
<evidence type="ECO:0000313" key="4">
    <source>
        <dbReference type="EMBL" id="PIL22359.1"/>
    </source>
</evidence>
<accession>A0A2G8RLG0</accession>
<keyword evidence="2" id="KW-0456">Lyase</keyword>
<evidence type="ECO:0000256" key="2">
    <source>
        <dbReference type="ARBA" id="ARBA00023239"/>
    </source>
</evidence>
<dbReference type="SFLD" id="SFLDS00005">
    <property type="entry name" value="Isoprenoid_Synthase_Type_I"/>
    <property type="match status" value="1"/>
</dbReference>
<name>A0A2G8RLG0_9APHY</name>
<keyword evidence="5" id="KW-1185">Reference proteome</keyword>
<dbReference type="Proteomes" id="UP000230002">
    <property type="component" value="Unassembled WGS sequence"/>
</dbReference>
<reference evidence="4 5" key="1">
    <citation type="journal article" date="2015" name="Sci. Rep.">
        <title>Chromosome-level genome map provides insights into diverse defense mechanisms in the medicinal fungus Ganoderma sinense.</title>
        <authorList>
            <person name="Zhu Y."/>
            <person name="Xu J."/>
            <person name="Sun C."/>
            <person name="Zhou S."/>
            <person name="Xu H."/>
            <person name="Nelson D.R."/>
            <person name="Qian J."/>
            <person name="Song J."/>
            <person name="Luo H."/>
            <person name="Xiang L."/>
            <person name="Li Y."/>
            <person name="Xu Z."/>
            <person name="Ji A."/>
            <person name="Wang L."/>
            <person name="Lu S."/>
            <person name="Hayward A."/>
            <person name="Sun W."/>
            <person name="Li X."/>
            <person name="Schwartz D.C."/>
            <person name="Wang Y."/>
            <person name="Chen S."/>
        </authorList>
    </citation>
    <scope>NUCLEOTIDE SEQUENCE [LARGE SCALE GENOMIC DNA]</scope>
    <source>
        <strain evidence="4 5">ZZ0214-1</strain>
    </source>
</reference>
<protein>
    <submittedName>
        <fullName evidence="4">Terpene synthase</fullName>
    </submittedName>
</protein>
<dbReference type="Pfam" id="PF06330">
    <property type="entry name" value="TRI5"/>
    <property type="match status" value="1"/>
</dbReference>